<dbReference type="GO" id="GO:0030288">
    <property type="term" value="C:outer membrane-bounded periplasmic space"/>
    <property type="evidence" value="ECO:0007669"/>
    <property type="project" value="UniProtKB-UniRule"/>
</dbReference>
<sequence length="263" mass="29192" precursor="true">MSLQQGKFILSAKRSLVAGMVTSMFALAAHAGLLEDDEARRAILELRQKSDLSAQRLSDEVKKSTDDNAAFRRSLLDLSNQIEMLRIDLAKQRGQDEQLARTVSELQRQQKDMALGVEERMKKFEPSKVLVDGQEFIAAPAEVRDFDAALASLRQGEFAAAQIAFINFDKRYPNSGYKPSVLFWLGNAQYALRNYKDAIVNFKALLSVAPAHLRASEAALSIANCQVELKDGKGARKTFEDILKVYPQSEAAGVAKTRLAQLK</sequence>
<evidence type="ECO:0000256" key="3">
    <source>
        <dbReference type="PROSITE-ProRule" id="PRU00339"/>
    </source>
</evidence>
<organism evidence="5 6">
    <name type="scientific">Polaromonas vacuolata</name>
    <dbReference type="NCBI Taxonomy" id="37448"/>
    <lineage>
        <taxon>Bacteria</taxon>
        <taxon>Pseudomonadati</taxon>
        <taxon>Pseudomonadota</taxon>
        <taxon>Betaproteobacteria</taxon>
        <taxon>Burkholderiales</taxon>
        <taxon>Comamonadaceae</taxon>
        <taxon>Polaromonas</taxon>
    </lineage>
</organism>
<dbReference type="NCBIfam" id="TIGR02795">
    <property type="entry name" value="tol_pal_ybgF"/>
    <property type="match status" value="1"/>
</dbReference>
<dbReference type="GO" id="GO:0043093">
    <property type="term" value="P:FtsZ-dependent cytokinesis"/>
    <property type="evidence" value="ECO:0007669"/>
    <property type="project" value="UniProtKB-UniRule"/>
</dbReference>
<evidence type="ECO:0000256" key="1">
    <source>
        <dbReference type="ARBA" id="ARBA00022729"/>
    </source>
</evidence>
<accession>A0A6H2H9S0</accession>
<dbReference type="InterPro" id="IPR039565">
    <property type="entry name" value="BamD-like"/>
</dbReference>
<feature type="signal peptide" evidence="2">
    <location>
        <begin position="1"/>
        <end position="28"/>
    </location>
</feature>
<dbReference type="SUPFAM" id="SSF48452">
    <property type="entry name" value="TPR-like"/>
    <property type="match status" value="1"/>
</dbReference>
<feature type="coiled-coil region" evidence="2">
    <location>
        <begin position="75"/>
        <end position="109"/>
    </location>
</feature>
<feature type="chain" id="PRO_5026398785" description="Cell division coordinator CpoB" evidence="2">
    <location>
        <begin position="29"/>
        <end position="263"/>
    </location>
</feature>
<keyword evidence="1 2" id="KW-0732">Signal</keyword>
<dbReference type="AlphaFoldDB" id="A0A6H2H9S0"/>
<keyword evidence="2" id="KW-0574">Periplasm</keyword>
<dbReference type="InterPro" id="IPR019734">
    <property type="entry name" value="TPR_rpt"/>
</dbReference>
<keyword evidence="2" id="KW-0175">Coiled coil</keyword>
<dbReference type="HAMAP" id="MF_02066">
    <property type="entry name" value="CpoB"/>
    <property type="match status" value="1"/>
</dbReference>
<evidence type="ECO:0000313" key="5">
    <source>
        <dbReference type="EMBL" id="QJC56543.1"/>
    </source>
</evidence>
<dbReference type="Proteomes" id="UP000502041">
    <property type="component" value="Chromosome"/>
</dbReference>
<dbReference type="KEGG" id="pvac:HC248_01851"/>
<keyword evidence="6" id="KW-1185">Reference proteome</keyword>
<evidence type="ECO:0000259" key="4">
    <source>
        <dbReference type="Pfam" id="PF13525"/>
    </source>
</evidence>
<dbReference type="Pfam" id="PF13525">
    <property type="entry name" value="YfiO"/>
    <property type="match status" value="1"/>
</dbReference>
<dbReference type="InterPro" id="IPR034706">
    <property type="entry name" value="CpoB"/>
</dbReference>
<dbReference type="InterPro" id="IPR011990">
    <property type="entry name" value="TPR-like_helical_dom_sf"/>
</dbReference>
<name>A0A6H2H9S0_9BURK</name>
<evidence type="ECO:0000256" key="2">
    <source>
        <dbReference type="HAMAP-Rule" id="MF_02066"/>
    </source>
</evidence>
<comment type="subcellular location">
    <subcellularLocation>
        <location evidence="2">Periplasm</location>
    </subcellularLocation>
</comment>
<dbReference type="SMART" id="SM00028">
    <property type="entry name" value="TPR"/>
    <property type="match status" value="2"/>
</dbReference>
<keyword evidence="2 5" id="KW-0132">Cell division</keyword>
<dbReference type="PROSITE" id="PS50005">
    <property type="entry name" value="TPR"/>
    <property type="match status" value="1"/>
</dbReference>
<evidence type="ECO:0000313" key="6">
    <source>
        <dbReference type="Proteomes" id="UP000502041"/>
    </source>
</evidence>
<feature type="domain" description="Outer membrane lipoprotein BamD-like" evidence="4">
    <location>
        <begin position="146"/>
        <end position="263"/>
    </location>
</feature>
<proteinExistence type="inferred from homology"/>
<feature type="repeat" description="TPR" evidence="3">
    <location>
        <begin position="179"/>
        <end position="212"/>
    </location>
</feature>
<comment type="similarity">
    <text evidence="2">Belongs to the CpoB family.</text>
</comment>
<dbReference type="GO" id="GO:0070206">
    <property type="term" value="P:protein trimerization"/>
    <property type="evidence" value="ECO:0007669"/>
    <property type="project" value="InterPro"/>
</dbReference>
<dbReference type="Gene3D" id="1.25.40.10">
    <property type="entry name" value="Tetratricopeptide repeat domain"/>
    <property type="match status" value="1"/>
</dbReference>
<dbReference type="EMBL" id="CP051461">
    <property type="protein sequence ID" value="QJC56543.1"/>
    <property type="molecule type" value="Genomic_DNA"/>
</dbReference>
<dbReference type="InterPro" id="IPR014162">
    <property type="entry name" value="CpoB_C"/>
</dbReference>
<dbReference type="RefSeq" id="WP_168922233.1">
    <property type="nucleotide sequence ID" value="NZ_CP051461.1"/>
</dbReference>
<reference evidence="5 6" key="1">
    <citation type="submission" date="2020-04" db="EMBL/GenBank/DDBJ databases">
        <title>Complete genome of a Psychrophilic, Marine, Gas Vacuolate Bacterium Polaromonas vacuolata KCTC 22033T.</title>
        <authorList>
            <person name="Hwang K."/>
            <person name="Kim K.M."/>
        </authorList>
    </citation>
    <scope>NUCLEOTIDE SEQUENCE [LARGE SCALE GENOMIC DNA]</scope>
    <source>
        <strain evidence="5 6">KCTC 22033</strain>
    </source>
</reference>
<keyword evidence="3" id="KW-0802">TPR repeat</keyword>
<comment type="function">
    <text evidence="2">Mediates coordination of peptidoglycan synthesis and outer membrane constriction during cell division.</text>
</comment>
<protein>
    <recommendedName>
        <fullName evidence="2">Cell division coordinator CpoB</fullName>
    </recommendedName>
</protein>
<keyword evidence="2" id="KW-0131">Cell cycle</keyword>
<gene>
    <name evidence="2 5" type="primary">cpoB</name>
    <name evidence="5" type="ORF">HC248_01851</name>
</gene>